<evidence type="ECO:0000313" key="3">
    <source>
        <dbReference type="Proteomes" id="UP000762676"/>
    </source>
</evidence>
<keyword evidence="3" id="KW-1185">Reference proteome</keyword>
<organism evidence="2 3">
    <name type="scientific">Elysia marginata</name>
    <dbReference type="NCBI Taxonomy" id="1093978"/>
    <lineage>
        <taxon>Eukaryota</taxon>
        <taxon>Metazoa</taxon>
        <taxon>Spiralia</taxon>
        <taxon>Lophotrochozoa</taxon>
        <taxon>Mollusca</taxon>
        <taxon>Gastropoda</taxon>
        <taxon>Heterobranchia</taxon>
        <taxon>Euthyneura</taxon>
        <taxon>Panpulmonata</taxon>
        <taxon>Sacoglossa</taxon>
        <taxon>Placobranchoidea</taxon>
        <taxon>Plakobranchidae</taxon>
        <taxon>Elysia</taxon>
    </lineage>
</organism>
<reference evidence="2 3" key="1">
    <citation type="journal article" date="2021" name="Elife">
        <title>Chloroplast acquisition without the gene transfer in kleptoplastic sea slugs, Plakobranchus ocellatus.</title>
        <authorList>
            <person name="Maeda T."/>
            <person name="Takahashi S."/>
            <person name="Yoshida T."/>
            <person name="Shimamura S."/>
            <person name="Takaki Y."/>
            <person name="Nagai Y."/>
            <person name="Toyoda A."/>
            <person name="Suzuki Y."/>
            <person name="Arimoto A."/>
            <person name="Ishii H."/>
            <person name="Satoh N."/>
            <person name="Nishiyama T."/>
            <person name="Hasebe M."/>
            <person name="Maruyama T."/>
            <person name="Minagawa J."/>
            <person name="Obokata J."/>
            <person name="Shigenobu S."/>
        </authorList>
    </citation>
    <scope>NUCLEOTIDE SEQUENCE [LARGE SCALE GENOMIC DNA]</scope>
</reference>
<proteinExistence type="predicted"/>
<evidence type="ECO:0000256" key="1">
    <source>
        <dbReference type="SAM" id="MobiDB-lite"/>
    </source>
</evidence>
<feature type="compositionally biased region" description="Polar residues" evidence="1">
    <location>
        <begin position="83"/>
        <end position="95"/>
    </location>
</feature>
<name>A0AAV4FDR6_9GAST</name>
<dbReference type="EMBL" id="BMAT01007789">
    <property type="protein sequence ID" value="GFR71428.1"/>
    <property type="molecule type" value="Genomic_DNA"/>
</dbReference>
<comment type="caution">
    <text evidence="2">The sequence shown here is derived from an EMBL/GenBank/DDBJ whole genome shotgun (WGS) entry which is preliminary data.</text>
</comment>
<protein>
    <submittedName>
        <fullName evidence="2">Uncharacterized protein</fullName>
    </submittedName>
</protein>
<dbReference type="AlphaFoldDB" id="A0AAV4FDR6"/>
<dbReference type="Proteomes" id="UP000762676">
    <property type="component" value="Unassembled WGS sequence"/>
</dbReference>
<accession>A0AAV4FDR6</accession>
<gene>
    <name evidence="2" type="ORF">ElyMa_003812900</name>
</gene>
<evidence type="ECO:0000313" key="2">
    <source>
        <dbReference type="EMBL" id="GFR71428.1"/>
    </source>
</evidence>
<sequence length="95" mass="10384">MFCAGPAEVVLHQTGITTSRQRDRRKTSSGYNSWGKCKAFSDADQPTNFVKSFSCDAFGLRSSSLVEADSAAPRPTPEAMSRGLSNQKTHFLNTH</sequence>
<feature type="region of interest" description="Disordered" evidence="1">
    <location>
        <begin position="66"/>
        <end position="95"/>
    </location>
</feature>